<accession>A0ABS6SXW9</accession>
<dbReference type="PANTHER" id="PTHR43320:SF3">
    <property type="entry name" value="CARBOHYDRATE KINASE PFKB DOMAIN-CONTAINING PROTEIN"/>
    <property type="match status" value="1"/>
</dbReference>
<reference evidence="5 6" key="1">
    <citation type="submission" date="2021-05" db="EMBL/GenBank/DDBJ databases">
        <title>Culturable bacteria isolated from Daya Bay.</title>
        <authorList>
            <person name="Zheng W."/>
            <person name="Yu S."/>
            <person name="Huang Y."/>
        </authorList>
    </citation>
    <scope>NUCLEOTIDE SEQUENCE [LARGE SCALE GENOMIC DNA]</scope>
    <source>
        <strain evidence="5 6">DP4N28-5</strain>
    </source>
</reference>
<dbReference type="InterPro" id="IPR052700">
    <property type="entry name" value="Carb_kinase_PfkB-like"/>
</dbReference>
<dbReference type="EMBL" id="JAHUZE010000001">
    <property type="protein sequence ID" value="MBV7377809.1"/>
    <property type="molecule type" value="Genomic_DNA"/>
</dbReference>
<evidence type="ECO:0000256" key="1">
    <source>
        <dbReference type="ARBA" id="ARBA00010688"/>
    </source>
</evidence>
<dbReference type="PANTHER" id="PTHR43320">
    <property type="entry name" value="SUGAR KINASE"/>
    <property type="match status" value="1"/>
</dbReference>
<keyword evidence="3 5" id="KW-0418">Kinase</keyword>
<organism evidence="5 6">
    <name type="scientific">Maritimibacter dapengensis</name>
    <dbReference type="NCBI Taxonomy" id="2836868"/>
    <lineage>
        <taxon>Bacteria</taxon>
        <taxon>Pseudomonadati</taxon>
        <taxon>Pseudomonadota</taxon>
        <taxon>Alphaproteobacteria</taxon>
        <taxon>Rhodobacterales</taxon>
        <taxon>Roseobacteraceae</taxon>
        <taxon>Maritimibacter</taxon>
    </lineage>
</organism>
<keyword evidence="6" id="KW-1185">Reference proteome</keyword>
<name>A0ABS6SXW9_9RHOB</name>
<comment type="similarity">
    <text evidence="1">Belongs to the carbohydrate kinase PfkB family.</text>
</comment>
<dbReference type="CDD" id="cd01168">
    <property type="entry name" value="adenosine_kinase"/>
    <property type="match status" value="1"/>
</dbReference>
<dbReference type="InterPro" id="IPR011611">
    <property type="entry name" value="PfkB_dom"/>
</dbReference>
<dbReference type="Proteomes" id="UP000756530">
    <property type="component" value="Unassembled WGS sequence"/>
</dbReference>
<evidence type="ECO:0000259" key="4">
    <source>
        <dbReference type="Pfam" id="PF00294"/>
    </source>
</evidence>
<feature type="domain" description="Carbohydrate kinase PfkB" evidence="4">
    <location>
        <begin position="51"/>
        <end position="313"/>
    </location>
</feature>
<gene>
    <name evidence="5" type="ORF">KJP28_02650</name>
</gene>
<dbReference type="PROSITE" id="PS00584">
    <property type="entry name" value="PFKB_KINASES_2"/>
    <property type="match status" value="1"/>
</dbReference>
<dbReference type="Pfam" id="PF00294">
    <property type="entry name" value="PfkB"/>
    <property type="match status" value="1"/>
</dbReference>
<dbReference type="RefSeq" id="WP_218390678.1">
    <property type="nucleotide sequence ID" value="NZ_JAHUZE010000001.1"/>
</dbReference>
<evidence type="ECO:0000313" key="5">
    <source>
        <dbReference type="EMBL" id="MBV7377809.1"/>
    </source>
</evidence>
<sequence length="329" mass="35744">MTKRFQVVGIGNAIVDVITQCDDNFIANMGIEKGIMQLVEKDRGELLYGAMDNRWQAPGGSVANTLAGLGNLGLSTGFIGRVADDALGRFYAHEMTEDGTVFTNEPVKGAKTPTSRSMIFVTPDGERSMNTYLGEGAELSGDDVHEETARDTEVMFLEGYLYDKDKGKAAFDRAAKLTHEAGGKVGLSLSDPFCVERHRDDFRRFVREMDFVIGNEHEWESLYQTDLSAALEQASQECGMVVCTRSGSDVVLVRGDEEATVPVKRIDPVDTTGAGDQFAAGFLYGYATGRDLETCGRMGTLAAGEVITHLGPRPEADLKVLFRDNGIAL</sequence>
<evidence type="ECO:0000313" key="6">
    <source>
        <dbReference type="Proteomes" id="UP000756530"/>
    </source>
</evidence>
<proteinExistence type="inferred from homology"/>
<comment type="caution">
    <text evidence="5">The sequence shown here is derived from an EMBL/GenBank/DDBJ whole genome shotgun (WGS) entry which is preliminary data.</text>
</comment>
<evidence type="ECO:0000256" key="2">
    <source>
        <dbReference type="ARBA" id="ARBA00022679"/>
    </source>
</evidence>
<dbReference type="GO" id="GO:0016301">
    <property type="term" value="F:kinase activity"/>
    <property type="evidence" value="ECO:0007669"/>
    <property type="project" value="UniProtKB-KW"/>
</dbReference>
<protein>
    <submittedName>
        <fullName evidence="5">Adenosine kinase</fullName>
    </submittedName>
</protein>
<dbReference type="InterPro" id="IPR002173">
    <property type="entry name" value="Carboh/pur_kinase_PfkB_CS"/>
</dbReference>
<keyword evidence="2" id="KW-0808">Transferase</keyword>
<evidence type="ECO:0000256" key="3">
    <source>
        <dbReference type="ARBA" id="ARBA00022777"/>
    </source>
</evidence>